<reference evidence="2" key="1">
    <citation type="journal article" date="1999" name="Methods Enzymol.">
        <title>High-efficiency full-length cDNA cloning.</title>
        <authorList>
            <person name="Carninci P."/>
            <person name="Hayashizaki Y."/>
        </authorList>
    </citation>
    <scope>NUCLEOTIDE SEQUENCE</scope>
    <source>
        <strain evidence="2">C57BL/6J</strain>
        <tissue evidence="2">Cortex</tissue>
    </source>
</reference>
<reference evidence="2" key="2">
    <citation type="journal article" date="2000" name="Genome Res.">
        <title>Normalization and subtraction of cap-trapper-selected cDNAs to prepare full-length cDNA libraries for rapid discovery of new genes.</title>
        <authorList>
            <person name="Carninci P."/>
            <person name="Shibata Y."/>
            <person name="Hayatsu N."/>
            <person name="Sugahara Y."/>
            <person name="Shibata K."/>
            <person name="Itoh M."/>
            <person name="Konno H."/>
            <person name="Okazaki Y."/>
            <person name="Muramatsu M."/>
            <person name="Hayashizaki Y."/>
        </authorList>
    </citation>
    <scope>NUCLEOTIDE SEQUENCE</scope>
    <source>
        <strain evidence="2">C57BL/6J</strain>
        <tissue evidence="2">Cortex</tissue>
    </source>
</reference>
<proteinExistence type="evidence at transcript level"/>
<dbReference type="EMBL" id="AK043698">
    <property type="protein sequence ID" value="BAC31621.1"/>
    <property type="molecule type" value="mRNA"/>
</dbReference>
<reference evidence="2" key="7">
    <citation type="journal article" date="2005" name="Science">
        <title>The Transcriptional Landscape of the Mammalian Genome.</title>
        <authorList>
            <consortium name="The FANTOM Consortium"/>
            <consortium name="Riken Genome Exploration Research Group and Genome Science Group (Genome Network Project Core Group)"/>
        </authorList>
    </citation>
    <scope>NUCLEOTIDE SEQUENCE</scope>
    <source>
        <strain evidence="2">C57BL/6J</strain>
        <tissue evidence="2">Cortex</tissue>
    </source>
</reference>
<accession>Q8BRR2</accession>
<reference evidence="2" key="5">
    <citation type="submission" date="2001-07" db="EMBL/GenBank/DDBJ databases">
        <authorList>
            <person name="Adachi J."/>
            <person name="Aizawa K."/>
            <person name="Akimura T."/>
            <person name="Arakawa T."/>
            <person name="Bono H."/>
            <person name="Carninci P."/>
            <person name="Fukuda S."/>
            <person name="Furuno M."/>
            <person name="Hanagaki T."/>
            <person name="Hara A."/>
            <person name="Hashizume W."/>
            <person name="Hayashida K."/>
            <person name="Hayatsu N."/>
            <person name="Hiramoto K."/>
            <person name="Hiraoka T."/>
            <person name="Hirozane T."/>
            <person name="Hori F."/>
            <person name="Imotani K."/>
            <person name="Ishii Y."/>
            <person name="Itoh M."/>
            <person name="Kagawa I."/>
            <person name="Kasukawa T."/>
            <person name="Katoh H."/>
            <person name="Kawai J."/>
            <person name="Kojima Y."/>
            <person name="Kondo S."/>
            <person name="Konno H."/>
            <person name="Kouda M."/>
            <person name="Koya S."/>
            <person name="Kurihara C."/>
            <person name="Matsuyama T."/>
            <person name="Miyazaki A."/>
            <person name="Murata M."/>
            <person name="Nakamura M."/>
            <person name="Nishi K."/>
            <person name="Nomura K."/>
            <person name="Numazaki R."/>
            <person name="Ohno M."/>
            <person name="Ohsato N."/>
            <person name="Okazaki Y."/>
            <person name="Saito R."/>
            <person name="Saitoh H."/>
            <person name="Sakai C."/>
            <person name="Sakai K."/>
            <person name="Sakazume N."/>
            <person name="Sano H."/>
            <person name="Sasaki D."/>
            <person name="Shibata K."/>
            <person name="Shinagawa A."/>
            <person name="Shiraki T."/>
            <person name="Sogabe Y."/>
            <person name="Tagami M."/>
            <person name="Tagawa A."/>
            <person name="Takahashi F."/>
            <person name="Takaku-Akahira S."/>
            <person name="Takeda Y."/>
            <person name="Tanaka T."/>
            <person name="Tomaru A."/>
            <person name="Toya T."/>
            <person name="Yasunishi A."/>
            <person name="Muramatsu M."/>
            <person name="Hayashizaki Y."/>
        </authorList>
    </citation>
    <scope>NUCLEOTIDE SEQUENCE</scope>
    <source>
        <strain evidence="2">C57BL/6J</strain>
        <tissue evidence="2">Cortex</tissue>
    </source>
</reference>
<sequence>GSSTPCSESRAEVAGKGFAGCLAGCVSRGSALGALVLYNGVSGRPASGRHRRQRLSAPGARRHALPDEVRGEPGVPRPFPAEPADPGKKRRQWSSRCRPPASCRVPARSPALTTSALFPGRGNPVAHLGPTYSLRGSSLHRLVVRCWPPG</sequence>
<feature type="non-terminal residue" evidence="2">
    <location>
        <position position="1"/>
    </location>
</feature>
<name>Q8BRR2_MOUSE</name>
<reference evidence="2" key="6">
    <citation type="journal article" date="2002" name="Nature">
        <title>Analysis of the mouse transcriptome based on functional annotation of 60,770 full-length cDNAs.</title>
        <authorList>
            <consortium name="The FANTOM Consortium and the RIKEN Genome Exploration Research Group Phase I and II Team"/>
        </authorList>
    </citation>
    <scope>NUCLEOTIDE SEQUENCE</scope>
    <source>
        <strain evidence="2">C57BL/6J</strain>
        <tissue evidence="2">Cortex</tissue>
    </source>
</reference>
<evidence type="ECO:0000313" key="2">
    <source>
        <dbReference type="EMBL" id="BAC31621.1"/>
    </source>
</evidence>
<evidence type="ECO:0000256" key="1">
    <source>
        <dbReference type="SAM" id="MobiDB-lite"/>
    </source>
</evidence>
<reference evidence="2" key="4">
    <citation type="journal article" date="2001" name="Nature">
        <title>Functional annotation of a full-length mouse cDNA collection.</title>
        <authorList>
            <consortium name="The RIKEN Genome Exploration Research Group Phase II Team and the FANTOM Consortium"/>
        </authorList>
    </citation>
    <scope>NUCLEOTIDE SEQUENCE</scope>
    <source>
        <strain evidence="2">C57BL/6J</strain>
        <tissue evidence="2">Cortex</tissue>
    </source>
</reference>
<feature type="region of interest" description="Disordered" evidence="1">
    <location>
        <begin position="41"/>
        <end position="108"/>
    </location>
</feature>
<organism evidence="2">
    <name type="scientific">Mus musculus</name>
    <name type="common">Mouse</name>
    <dbReference type="NCBI Taxonomy" id="10090"/>
    <lineage>
        <taxon>Eukaryota</taxon>
        <taxon>Metazoa</taxon>
        <taxon>Chordata</taxon>
        <taxon>Craniata</taxon>
        <taxon>Vertebrata</taxon>
        <taxon>Euteleostomi</taxon>
        <taxon>Mammalia</taxon>
        <taxon>Eutheria</taxon>
        <taxon>Euarchontoglires</taxon>
        <taxon>Glires</taxon>
        <taxon>Rodentia</taxon>
        <taxon>Myomorpha</taxon>
        <taxon>Muroidea</taxon>
        <taxon>Muridae</taxon>
        <taxon>Murinae</taxon>
        <taxon>Mus</taxon>
        <taxon>Mus</taxon>
    </lineage>
</organism>
<dbReference type="AlphaFoldDB" id="Q8BRR2"/>
<protein>
    <submittedName>
        <fullName evidence="2">Uncharacterized protein</fullName>
    </submittedName>
</protein>
<reference evidence="2" key="8">
    <citation type="journal article" date="2005" name="Science">
        <title>Antisense Transcription in the Mammalian Transcriptome.</title>
        <authorList>
            <consortium name="RIKEN Genome Exploration Research Group and Genome Science Group (Genome Network Project Core Group) and the FANTOM Consortium"/>
        </authorList>
    </citation>
    <scope>NUCLEOTIDE SEQUENCE</scope>
    <source>
        <strain evidence="2">C57BL/6J</strain>
        <tissue evidence="2">Cortex</tissue>
    </source>
</reference>
<reference evidence="2" key="3">
    <citation type="journal article" date="2000" name="Genome Res.">
        <title>RIKEN integrated sequence analysis (RISA) system--384-format sequencing pipeline with 384 multicapillary sequencer.</title>
        <authorList>
            <person name="Shibata K."/>
            <person name="Itoh M."/>
            <person name="Aizawa K."/>
            <person name="Nagaoka S."/>
            <person name="Sasaki N."/>
            <person name="Carninci P."/>
            <person name="Konno H."/>
            <person name="Akiyama J."/>
            <person name="Nishi K."/>
            <person name="Kitsunai T."/>
            <person name="Tashiro H."/>
            <person name="Itoh M."/>
            <person name="Sumi N."/>
            <person name="Ishii Y."/>
            <person name="Nakamura S."/>
            <person name="Hazama M."/>
            <person name="Nishine T."/>
            <person name="Harada A."/>
            <person name="Yamamoto R."/>
            <person name="Matsumoto H."/>
            <person name="Sakaguchi S."/>
            <person name="Ikegami T."/>
            <person name="Kashiwagi K."/>
            <person name="Fujiwake S."/>
            <person name="Inoue K."/>
            <person name="Togawa Y."/>
            <person name="Izawa M."/>
            <person name="Ohara E."/>
            <person name="Watahiki M."/>
            <person name="Yoneda Y."/>
            <person name="Ishikawa T."/>
            <person name="Ozawa K."/>
            <person name="Tanaka T."/>
            <person name="Matsuura S."/>
            <person name="Kawai J."/>
            <person name="Okazaki Y."/>
            <person name="Muramatsu M."/>
            <person name="Inoue Y."/>
            <person name="Kira A."/>
            <person name="Hayashizaki Y."/>
        </authorList>
    </citation>
    <scope>NUCLEOTIDE SEQUENCE</scope>
    <source>
        <strain evidence="2">C57BL/6J</strain>
        <tissue evidence="2">Cortex</tissue>
    </source>
</reference>